<comment type="similarity">
    <text evidence="8">Belongs to the cytochrome P450 family.</text>
</comment>
<dbReference type="FunFam" id="1.10.630.10:FF:000026">
    <property type="entry name" value="Cytochrome P450 82C4"/>
    <property type="match status" value="1"/>
</dbReference>
<dbReference type="InterPro" id="IPR002401">
    <property type="entry name" value="Cyt_P450_E_grp-I"/>
</dbReference>
<dbReference type="Gene3D" id="1.10.630.10">
    <property type="entry name" value="Cytochrome P450"/>
    <property type="match status" value="1"/>
</dbReference>
<keyword evidence="5 7" id="KW-0408">Iron</keyword>
<evidence type="ECO:0000256" key="3">
    <source>
        <dbReference type="ARBA" id="ARBA00022723"/>
    </source>
</evidence>
<keyword evidence="9" id="KW-0812">Transmembrane</keyword>
<comment type="cofactor">
    <cofactor evidence="1 7">
        <name>heme</name>
        <dbReference type="ChEBI" id="CHEBI:30413"/>
    </cofactor>
</comment>
<gene>
    <name evidence="10" type="ORF">CCAM_LOCUS2330</name>
</gene>
<evidence type="ECO:0000256" key="1">
    <source>
        <dbReference type="ARBA" id="ARBA00001971"/>
    </source>
</evidence>
<evidence type="ECO:0000313" key="11">
    <source>
        <dbReference type="Proteomes" id="UP000595140"/>
    </source>
</evidence>
<sequence>MDIFAAVLYALFLPLPIIIYYYLYTSRKKSPCLGKVALPEPSGSWPFVGHLPALGGANTLLHRALGAMADTHGPAFAIRLGSHRAVVISSQELVKECFTANDRVVATRPWSLATKIMGYDHAMFGFAPYGAYWRDMRKVAVVELLSHRQLDLQRPLHVAEIDALVKELYGTWVEKGGGGPVRVEMKEKMGDLMMNIGVRTIVGKRYGRDCGGRGGGAEEEEEEESKRGKNAMAEFLHMAGQLFFSDFIPWLGWLDVIKGSTRRMKKTAKELDEVLGNWVKSRRQHKIDGDADDHCTIDVMLSSFQANNNQEVLPHGHIDTLIKANCLTLFLGATDTTVSTLIWALSHLLNDREALKKAQDELELHVGLHRQADPSDIPKLVYLNAVIKETLRLRPPAPLSGPREAMEDFTLSGFHVPAGTRLFVNLWKLHRDPKVWSHPSEFRPERFLTDHKSLDVRGRDFEFIPFSSGRRMCPGVSFAMQVLHLVLAKLLHGFELGTEMDSEVDMTESPGLVMPKATPLEVVLAPRLPPQCY</sequence>
<dbReference type="InterPro" id="IPR050651">
    <property type="entry name" value="Plant_Cytochrome_P450_Monoox"/>
</dbReference>
<feature type="binding site" description="axial binding residue" evidence="7">
    <location>
        <position position="473"/>
    </location>
    <ligand>
        <name>heme</name>
        <dbReference type="ChEBI" id="CHEBI:30413"/>
    </ligand>
    <ligandPart>
        <name>Fe</name>
        <dbReference type="ChEBI" id="CHEBI:18248"/>
    </ligandPart>
</feature>
<protein>
    <submittedName>
        <fullName evidence="10">Uncharacterized protein</fullName>
    </submittedName>
</protein>
<keyword evidence="6 8" id="KW-0503">Monooxygenase</keyword>
<proteinExistence type="inferred from homology"/>
<dbReference type="PROSITE" id="PS00086">
    <property type="entry name" value="CYTOCHROME_P450"/>
    <property type="match status" value="1"/>
</dbReference>
<dbReference type="OrthoDB" id="2789670at2759"/>
<reference evidence="10 11" key="1">
    <citation type="submission" date="2018-04" db="EMBL/GenBank/DDBJ databases">
        <authorList>
            <person name="Vogel A."/>
        </authorList>
    </citation>
    <scope>NUCLEOTIDE SEQUENCE [LARGE SCALE GENOMIC DNA]</scope>
</reference>
<evidence type="ECO:0000256" key="8">
    <source>
        <dbReference type="RuleBase" id="RU000461"/>
    </source>
</evidence>
<evidence type="ECO:0000256" key="9">
    <source>
        <dbReference type="SAM" id="Phobius"/>
    </source>
</evidence>
<dbReference type="PANTHER" id="PTHR47947">
    <property type="entry name" value="CYTOCHROME P450 82C3-RELATED"/>
    <property type="match status" value="1"/>
</dbReference>
<dbReference type="GO" id="GO:0016705">
    <property type="term" value="F:oxidoreductase activity, acting on paired donors, with incorporation or reduction of molecular oxygen"/>
    <property type="evidence" value="ECO:0007669"/>
    <property type="project" value="InterPro"/>
</dbReference>
<dbReference type="AlphaFoldDB" id="A0A484K9P3"/>
<dbReference type="GO" id="GO:0046246">
    <property type="term" value="P:terpene biosynthetic process"/>
    <property type="evidence" value="ECO:0007669"/>
    <property type="project" value="TreeGrafter"/>
</dbReference>
<evidence type="ECO:0000313" key="10">
    <source>
        <dbReference type="EMBL" id="VFQ60554.1"/>
    </source>
</evidence>
<keyword evidence="9" id="KW-1133">Transmembrane helix</keyword>
<keyword evidence="3 7" id="KW-0479">Metal-binding</keyword>
<dbReference type="EMBL" id="OOIL02000115">
    <property type="protein sequence ID" value="VFQ60554.1"/>
    <property type="molecule type" value="Genomic_DNA"/>
</dbReference>
<feature type="transmembrane region" description="Helical" evidence="9">
    <location>
        <begin position="6"/>
        <end position="24"/>
    </location>
</feature>
<evidence type="ECO:0000256" key="2">
    <source>
        <dbReference type="ARBA" id="ARBA00022617"/>
    </source>
</evidence>
<dbReference type="GO" id="GO:0005506">
    <property type="term" value="F:iron ion binding"/>
    <property type="evidence" value="ECO:0007669"/>
    <property type="project" value="InterPro"/>
</dbReference>
<evidence type="ECO:0000256" key="6">
    <source>
        <dbReference type="ARBA" id="ARBA00023033"/>
    </source>
</evidence>
<dbReference type="InterPro" id="IPR001128">
    <property type="entry name" value="Cyt_P450"/>
</dbReference>
<dbReference type="GO" id="GO:0004497">
    <property type="term" value="F:monooxygenase activity"/>
    <property type="evidence" value="ECO:0007669"/>
    <property type="project" value="UniProtKB-KW"/>
</dbReference>
<name>A0A484K9P3_9ASTE</name>
<dbReference type="PANTHER" id="PTHR47947:SF8">
    <property type="entry name" value="CYTOCHROME P450 82C4-LIKE"/>
    <property type="match status" value="1"/>
</dbReference>
<keyword evidence="11" id="KW-1185">Reference proteome</keyword>
<evidence type="ECO:0000256" key="7">
    <source>
        <dbReference type="PIRSR" id="PIRSR602401-1"/>
    </source>
</evidence>
<dbReference type="InterPro" id="IPR036396">
    <property type="entry name" value="Cyt_P450_sf"/>
</dbReference>
<evidence type="ECO:0000256" key="5">
    <source>
        <dbReference type="ARBA" id="ARBA00023004"/>
    </source>
</evidence>
<keyword evidence="9" id="KW-0472">Membrane</keyword>
<dbReference type="SUPFAM" id="SSF48264">
    <property type="entry name" value="Cytochrome P450"/>
    <property type="match status" value="1"/>
</dbReference>
<dbReference type="PRINTS" id="PR00385">
    <property type="entry name" value="P450"/>
</dbReference>
<keyword evidence="2 7" id="KW-0349">Heme</keyword>
<dbReference type="Pfam" id="PF00067">
    <property type="entry name" value="p450"/>
    <property type="match status" value="1"/>
</dbReference>
<evidence type="ECO:0000256" key="4">
    <source>
        <dbReference type="ARBA" id="ARBA00023002"/>
    </source>
</evidence>
<dbReference type="PRINTS" id="PR00463">
    <property type="entry name" value="EP450I"/>
</dbReference>
<dbReference type="InterPro" id="IPR017972">
    <property type="entry name" value="Cyt_P450_CS"/>
</dbReference>
<keyword evidence="4 8" id="KW-0560">Oxidoreductase</keyword>
<organism evidence="10 11">
    <name type="scientific">Cuscuta campestris</name>
    <dbReference type="NCBI Taxonomy" id="132261"/>
    <lineage>
        <taxon>Eukaryota</taxon>
        <taxon>Viridiplantae</taxon>
        <taxon>Streptophyta</taxon>
        <taxon>Embryophyta</taxon>
        <taxon>Tracheophyta</taxon>
        <taxon>Spermatophyta</taxon>
        <taxon>Magnoliopsida</taxon>
        <taxon>eudicotyledons</taxon>
        <taxon>Gunneridae</taxon>
        <taxon>Pentapetalae</taxon>
        <taxon>asterids</taxon>
        <taxon>lamiids</taxon>
        <taxon>Solanales</taxon>
        <taxon>Convolvulaceae</taxon>
        <taxon>Cuscuteae</taxon>
        <taxon>Cuscuta</taxon>
        <taxon>Cuscuta subgen. Grammica</taxon>
        <taxon>Cuscuta sect. Cleistogrammica</taxon>
    </lineage>
</organism>
<accession>A0A484K9P3</accession>
<dbReference type="GO" id="GO:0020037">
    <property type="term" value="F:heme binding"/>
    <property type="evidence" value="ECO:0007669"/>
    <property type="project" value="InterPro"/>
</dbReference>
<dbReference type="Proteomes" id="UP000595140">
    <property type="component" value="Unassembled WGS sequence"/>
</dbReference>